<dbReference type="EMBL" id="VBPB01000296">
    <property type="protein sequence ID" value="TMQ69590.1"/>
    <property type="molecule type" value="Genomic_DNA"/>
</dbReference>
<name>A0A538U124_UNCEI</name>
<proteinExistence type="predicted"/>
<gene>
    <name evidence="1" type="ORF">E6K81_14635</name>
</gene>
<sequence>MLAPPILIEGVLDVAQVDHRRVHLDLAEIRVDGGVERELAADRGLEVGARLGHELAAAAERVAGRVLDELAARGRVGRDLDRPRRADARDADQIRET</sequence>
<organism evidence="1 2">
    <name type="scientific">Eiseniibacteriota bacterium</name>
    <dbReference type="NCBI Taxonomy" id="2212470"/>
    <lineage>
        <taxon>Bacteria</taxon>
        <taxon>Candidatus Eiseniibacteriota</taxon>
    </lineage>
</organism>
<accession>A0A538U124</accession>
<comment type="caution">
    <text evidence="1">The sequence shown here is derived from an EMBL/GenBank/DDBJ whole genome shotgun (WGS) entry which is preliminary data.</text>
</comment>
<reference evidence="1 2" key="1">
    <citation type="journal article" date="2019" name="Nat. Microbiol.">
        <title>Mediterranean grassland soil C-N compound turnover is dependent on rainfall and depth, and is mediated by genomically divergent microorganisms.</title>
        <authorList>
            <person name="Diamond S."/>
            <person name="Andeer P.F."/>
            <person name="Li Z."/>
            <person name="Crits-Christoph A."/>
            <person name="Burstein D."/>
            <person name="Anantharaman K."/>
            <person name="Lane K.R."/>
            <person name="Thomas B.C."/>
            <person name="Pan C."/>
            <person name="Northen T.R."/>
            <person name="Banfield J.F."/>
        </authorList>
    </citation>
    <scope>NUCLEOTIDE SEQUENCE [LARGE SCALE GENOMIC DNA]</scope>
    <source>
        <strain evidence="1">WS_11</strain>
    </source>
</reference>
<protein>
    <submittedName>
        <fullName evidence="1">Uncharacterized protein</fullName>
    </submittedName>
</protein>
<evidence type="ECO:0000313" key="2">
    <source>
        <dbReference type="Proteomes" id="UP000319771"/>
    </source>
</evidence>
<evidence type="ECO:0000313" key="1">
    <source>
        <dbReference type="EMBL" id="TMQ69590.1"/>
    </source>
</evidence>
<dbReference type="Proteomes" id="UP000319771">
    <property type="component" value="Unassembled WGS sequence"/>
</dbReference>
<dbReference type="AlphaFoldDB" id="A0A538U124"/>